<name>A0A5B7FG99_PORTR</name>
<dbReference type="GO" id="GO:0071897">
    <property type="term" value="P:DNA biosynthetic process"/>
    <property type="evidence" value="ECO:0007669"/>
    <property type="project" value="UniProtKB-ARBA"/>
</dbReference>
<dbReference type="PANTHER" id="PTHR35617">
    <property type="entry name" value="PHAGE_INTEGRASE DOMAIN-CONTAINING PROTEIN"/>
    <property type="match status" value="1"/>
</dbReference>
<dbReference type="OrthoDB" id="7477527at2759"/>
<accession>A0A5B7FG99</accession>
<reference evidence="1 2" key="1">
    <citation type="submission" date="2019-05" db="EMBL/GenBank/DDBJ databases">
        <title>Another draft genome of Portunus trituberculatus and its Hox gene families provides insights of decapod evolution.</title>
        <authorList>
            <person name="Jeong J.-H."/>
            <person name="Song I."/>
            <person name="Kim S."/>
            <person name="Choi T."/>
            <person name="Kim D."/>
            <person name="Ryu S."/>
            <person name="Kim W."/>
        </authorList>
    </citation>
    <scope>NUCLEOTIDE SEQUENCE [LARGE SCALE GENOMIC DNA]</scope>
    <source>
        <tissue evidence="1">Muscle</tissue>
    </source>
</reference>
<protein>
    <submittedName>
        <fullName evidence="1">Uncharacterized protein</fullName>
    </submittedName>
</protein>
<dbReference type="AlphaFoldDB" id="A0A5B7FG99"/>
<evidence type="ECO:0000313" key="2">
    <source>
        <dbReference type="Proteomes" id="UP000324222"/>
    </source>
</evidence>
<dbReference type="InterPro" id="IPR043502">
    <property type="entry name" value="DNA/RNA_pol_sf"/>
</dbReference>
<dbReference type="CDD" id="cd09275">
    <property type="entry name" value="RNase_HI_RT_DIRS1"/>
    <property type="match status" value="1"/>
</dbReference>
<proteinExistence type="predicted"/>
<organism evidence="1 2">
    <name type="scientific">Portunus trituberculatus</name>
    <name type="common">Swimming crab</name>
    <name type="synonym">Neptunus trituberculatus</name>
    <dbReference type="NCBI Taxonomy" id="210409"/>
    <lineage>
        <taxon>Eukaryota</taxon>
        <taxon>Metazoa</taxon>
        <taxon>Ecdysozoa</taxon>
        <taxon>Arthropoda</taxon>
        <taxon>Crustacea</taxon>
        <taxon>Multicrustacea</taxon>
        <taxon>Malacostraca</taxon>
        <taxon>Eumalacostraca</taxon>
        <taxon>Eucarida</taxon>
        <taxon>Decapoda</taxon>
        <taxon>Pleocyemata</taxon>
        <taxon>Brachyura</taxon>
        <taxon>Eubrachyura</taxon>
        <taxon>Portunoidea</taxon>
        <taxon>Portunidae</taxon>
        <taxon>Portuninae</taxon>
        <taxon>Portunus</taxon>
    </lineage>
</organism>
<dbReference type="Proteomes" id="UP000324222">
    <property type="component" value="Unassembled WGS sequence"/>
</dbReference>
<gene>
    <name evidence="1" type="ORF">E2C01_040343</name>
</gene>
<dbReference type="EMBL" id="VSRR010007296">
    <property type="protein sequence ID" value="MPC46620.1"/>
    <property type="molecule type" value="Genomic_DNA"/>
</dbReference>
<keyword evidence="2" id="KW-1185">Reference proteome</keyword>
<dbReference type="PANTHER" id="PTHR35617:SF3">
    <property type="entry name" value="CORE-BINDING (CB) DOMAIN-CONTAINING PROTEIN"/>
    <property type="match status" value="1"/>
</dbReference>
<comment type="caution">
    <text evidence="1">The sequence shown here is derived from an EMBL/GenBank/DDBJ whole genome shotgun (WGS) entry which is preliminary data.</text>
</comment>
<evidence type="ECO:0000313" key="1">
    <source>
        <dbReference type="EMBL" id="MPC46620.1"/>
    </source>
</evidence>
<sequence length="484" mass="52963">MVRLAAVEQRELESSQRLLVAWLPQLGASGLRLVGLLVPDALHWLRLLRFRPILLLSLESSVAALGAIGALARDAVEVPLQVGACLQRHWQEWENIGACEYPPLSSVPVEFPVYREGLNHHSALEAAVSEMLIKGAIELVVDPLAGFYSRVFLVPKSTGGWRPICDLSVLNCFLVVNWAKPDLSPSQRKQFFGYGSRHRQSLSLPVARLGQPISGSCPTVSASQGSTNVPLEIFAGTSCVPSTVLQSFQQALLGSVVSVMSENSTVVAYLRRSGGTCSKPLLTLAGTVLRWCKSCSISLCPVFVPGRHNVIADVLSRECVGSEWTLHPAPLWSLVHLVCLGYLPGTFLWSFGPCYVLLMSFCSLSDISLKTVFLLAFASARQVSGLHGLSSELCHSKGWTSMTISFTPNFLAKTQCPGQHSFDEFTIPALLDFVGEDEVDRLLCPVWVVCEYLRRTGDCRLACFRFRIPDELSTLIPCLSGFVR</sequence>
<dbReference type="SUPFAM" id="SSF56672">
    <property type="entry name" value="DNA/RNA polymerases"/>
    <property type="match status" value="1"/>
</dbReference>
<dbReference type="Gene3D" id="3.10.10.10">
    <property type="entry name" value="HIV Type 1 Reverse Transcriptase, subunit A, domain 1"/>
    <property type="match status" value="1"/>
</dbReference>